<feature type="coiled-coil region" evidence="1">
    <location>
        <begin position="124"/>
        <end position="231"/>
    </location>
</feature>
<reference evidence="3 4" key="1">
    <citation type="submission" date="2018-07" db="EMBL/GenBank/DDBJ databases">
        <title>Motiliproteus coralliicola sp. nov., a bacterium isolated from Coral.</title>
        <authorList>
            <person name="Wang G."/>
        </authorList>
    </citation>
    <scope>NUCLEOTIDE SEQUENCE [LARGE SCALE GENOMIC DNA]</scope>
    <source>
        <strain evidence="3 4">C34</strain>
    </source>
</reference>
<name>A0A369W9S2_9GAMM</name>
<evidence type="ECO:0000313" key="4">
    <source>
        <dbReference type="Proteomes" id="UP000253769"/>
    </source>
</evidence>
<dbReference type="AlphaFoldDB" id="A0A369W9S2"/>
<dbReference type="Gene3D" id="1.10.287.470">
    <property type="entry name" value="Helix hairpin bin"/>
    <property type="match status" value="1"/>
</dbReference>
<dbReference type="Proteomes" id="UP000253769">
    <property type="component" value="Unassembled WGS sequence"/>
</dbReference>
<dbReference type="GO" id="GO:0015562">
    <property type="term" value="F:efflux transmembrane transporter activity"/>
    <property type="evidence" value="ECO:0007669"/>
    <property type="project" value="TreeGrafter"/>
</dbReference>
<evidence type="ECO:0000256" key="1">
    <source>
        <dbReference type="SAM" id="Coils"/>
    </source>
</evidence>
<dbReference type="EMBL" id="QQOH01000005">
    <property type="protein sequence ID" value="RDE18417.1"/>
    <property type="molecule type" value="Genomic_DNA"/>
</dbReference>
<sequence length="462" mass="50922">MNPANQRRPLLGRVWVLPLVIALGAAIAVAIIKSQPVMEHQAKPQPPTPARAVELQRHDVRPSVIGFGSVTPDVLLDMRAEIAGKVSYVHPQLKKGVILPADTLVIEIDDSDYRLALKKATATLAQNRANLAEQQLALKDAEQDLQLAKQKLQLAETELVRFEKLLTRGSVAKSSVDNQRSAVLQTQQEVQTLQNQLDVMPHTTEVLEAQIEIAEAEVQTQQLNLQRTQIRLPFNARIAGLSVEANQFVGQGASLFSAQTINKVLINAQFPLAKIRFLARGFDLKPNEMKALFDSGEDPSGLLQRLGLSARVRLAGDELPVSWNGKVERFSSNLDPVSRTVGVIIGVEDPYQQIQPGIKPPLIDGMYMEVELQGRPQPYWVVPRDALHEGELYLTGPQQQLHRMAVSGFAQQQMLLLDPNTAIAAETRVITSDLFPAVDGMPLALSPDPDTQALMQDWLEAH</sequence>
<dbReference type="Gene3D" id="2.40.30.170">
    <property type="match status" value="1"/>
</dbReference>
<feature type="transmembrane region" description="Helical" evidence="2">
    <location>
        <begin position="12"/>
        <end position="32"/>
    </location>
</feature>
<keyword evidence="2" id="KW-0812">Transmembrane</keyword>
<evidence type="ECO:0008006" key="5">
    <source>
        <dbReference type="Google" id="ProtNLM"/>
    </source>
</evidence>
<dbReference type="RefSeq" id="WP_114696994.1">
    <property type="nucleotide sequence ID" value="NZ_QQOH01000005.1"/>
</dbReference>
<accession>A0A369W9S2</accession>
<protein>
    <recommendedName>
        <fullName evidence="5">HlyD family efflux transporter periplasmic adaptor subunit</fullName>
    </recommendedName>
</protein>
<dbReference type="PANTHER" id="PTHR30469:SF36">
    <property type="entry name" value="BLL3903 PROTEIN"/>
    <property type="match status" value="1"/>
</dbReference>
<evidence type="ECO:0000256" key="2">
    <source>
        <dbReference type="SAM" id="Phobius"/>
    </source>
</evidence>
<proteinExistence type="predicted"/>
<dbReference type="Gene3D" id="2.40.50.100">
    <property type="match status" value="1"/>
</dbReference>
<keyword evidence="2" id="KW-0472">Membrane</keyword>
<keyword evidence="4" id="KW-1185">Reference proteome</keyword>
<keyword evidence="1" id="KW-0175">Coiled coil</keyword>
<dbReference type="OrthoDB" id="9806939at2"/>
<gene>
    <name evidence="3" type="ORF">DV711_17355</name>
</gene>
<dbReference type="SUPFAM" id="SSF111369">
    <property type="entry name" value="HlyD-like secretion proteins"/>
    <property type="match status" value="1"/>
</dbReference>
<dbReference type="GO" id="GO:1990281">
    <property type="term" value="C:efflux pump complex"/>
    <property type="evidence" value="ECO:0007669"/>
    <property type="project" value="TreeGrafter"/>
</dbReference>
<dbReference type="PANTHER" id="PTHR30469">
    <property type="entry name" value="MULTIDRUG RESISTANCE PROTEIN MDTA"/>
    <property type="match status" value="1"/>
</dbReference>
<evidence type="ECO:0000313" key="3">
    <source>
        <dbReference type="EMBL" id="RDE18417.1"/>
    </source>
</evidence>
<organism evidence="3 4">
    <name type="scientific">Motiliproteus coralliicola</name>
    <dbReference type="NCBI Taxonomy" id="2283196"/>
    <lineage>
        <taxon>Bacteria</taxon>
        <taxon>Pseudomonadati</taxon>
        <taxon>Pseudomonadota</taxon>
        <taxon>Gammaproteobacteria</taxon>
        <taxon>Oceanospirillales</taxon>
        <taxon>Oceanospirillaceae</taxon>
        <taxon>Motiliproteus</taxon>
    </lineage>
</organism>
<comment type="caution">
    <text evidence="3">The sequence shown here is derived from an EMBL/GenBank/DDBJ whole genome shotgun (WGS) entry which is preliminary data.</text>
</comment>
<keyword evidence="2" id="KW-1133">Transmembrane helix</keyword>